<evidence type="ECO:0000256" key="6">
    <source>
        <dbReference type="ARBA" id="ARBA00023098"/>
    </source>
</evidence>
<keyword evidence="3" id="KW-0444">Lipid biosynthesis</keyword>
<proteinExistence type="inferred from homology"/>
<keyword evidence="7" id="KW-0594">Phospholipid biosynthesis</keyword>
<keyword evidence="8" id="KW-1208">Phospholipid metabolism</keyword>
<feature type="domain" description="Cytidyltransferase-like" evidence="12">
    <location>
        <begin position="14"/>
        <end position="99"/>
    </location>
</feature>
<dbReference type="EMBL" id="JBFNXX010000023">
    <property type="protein sequence ID" value="MEW9921869.1"/>
    <property type="molecule type" value="Genomic_DNA"/>
</dbReference>
<evidence type="ECO:0000313" key="13">
    <source>
        <dbReference type="EMBL" id="MEW9921869.1"/>
    </source>
</evidence>
<dbReference type="InterPro" id="IPR014729">
    <property type="entry name" value="Rossmann-like_a/b/a_fold"/>
</dbReference>
<dbReference type="Proteomes" id="UP001556098">
    <property type="component" value="Unassembled WGS sequence"/>
</dbReference>
<sequence length="141" mass="15977">MTMPGLKRASRTVLTYGRFDGFHQGHVRFLRQAAAQSSELIVGLATDEFARETGIPCRFSFDDRRALLQSCRFVSRVIPEISAAQKRTDIINYDVCNLVMDSAHEGHFDDLKDIAQVTYLPRRAILHSTHYEDGTPQHIAI</sequence>
<evidence type="ECO:0000313" key="14">
    <source>
        <dbReference type="Proteomes" id="UP001556098"/>
    </source>
</evidence>
<accession>A0ABV3RSM5</accession>
<dbReference type="PANTHER" id="PTHR45780:SF2">
    <property type="entry name" value="ETHANOLAMINE-PHOSPHATE CYTIDYLYLTRANSFERASE"/>
    <property type="match status" value="1"/>
</dbReference>
<dbReference type="InterPro" id="IPR044608">
    <property type="entry name" value="Ect1/PCYT2"/>
</dbReference>
<dbReference type="Pfam" id="PF01467">
    <property type="entry name" value="CTP_transf_like"/>
    <property type="match status" value="1"/>
</dbReference>
<evidence type="ECO:0000256" key="10">
    <source>
        <dbReference type="ARBA" id="ARBA00024221"/>
    </source>
</evidence>
<keyword evidence="4" id="KW-0808">Transferase</keyword>
<dbReference type="SUPFAM" id="SSF52374">
    <property type="entry name" value="Nucleotidylyl transferase"/>
    <property type="match status" value="1"/>
</dbReference>
<keyword evidence="5 13" id="KW-0548">Nucleotidyltransferase</keyword>
<gene>
    <name evidence="13" type="ORF">AB2B41_19855</name>
</gene>
<evidence type="ECO:0000256" key="7">
    <source>
        <dbReference type="ARBA" id="ARBA00023209"/>
    </source>
</evidence>
<dbReference type="PANTHER" id="PTHR45780">
    <property type="entry name" value="ETHANOLAMINE-PHOSPHATE CYTIDYLYLTRANSFERASE"/>
    <property type="match status" value="1"/>
</dbReference>
<dbReference type="EC" id="2.7.7.14" evidence="10"/>
<protein>
    <recommendedName>
        <fullName evidence="10">ethanolamine-phosphate cytidylyltransferase</fullName>
        <ecNumber evidence="10">2.7.7.14</ecNumber>
    </recommendedName>
    <alternativeName>
        <fullName evidence="11">CTP:phosphoethanolamine cytidylyltransferase</fullName>
    </alternativeName>
</protein>
<comment type="pathway">
    <text evidence="1">Lipid metabolism.</text>
</comment>
<evidence type="ECO:0000256" key="1">
    <source>
        <dbReference type="ARBA" id="ARBA00005189"/>
    </source>
</evidence>
<evidence type="ECO:0000256" key="11">
    <source>
        <dbReference type="ARBA" id="ARBA00031473"/>
    </source>
</evidence>
<evidence type="ECO:0000256" key="5">
    <source>
        <dbReference type="ARBA" id="ARBA00022695"/>
    </source>
</evidence>
<name>A0ABV3RSM5_9RHOB</name>
<dbReference type="RefSeq" id="WP_367879567.1">
    <property type="nucleotide sequence ID" value="NZ_JBFNXX010000023.1"/>
</dbReference>
<keyword evidence="6" id="KW-0443">Lipid metabolism</keyword>
<evidence type="ECO:0000256" key="3">
    <source>
        <dbReference type="ARBA" id="ARBA00022516"/>
    </source>
</evidence>
<evidence type="ECO:0000256" key="8">
    <source>
        <dbReference type="ARBA" id="ARBA00023264"/>
    </source>
</evidence>
<evidence type="ECO:0000256" key="4">
    <source>
        <dbReference type="ARBA" id="ARBA00022679"/>
    </source>
</evidence>
<comment type="pathway">
    <text evidence="9">Phospholipid metabolism; phosphatidylethanolamine biosynthesis; phosphatidylethanolamine from ethanolamine: step 2/3.</text>
</comment>
<keyword evidence="14" id="KW-1185">Reference proteome</keyword>
<evidence type="ECO:0000256" key="2">
    <source>
        <dbReference type="ARBA" id="ARBA00010101"/>
    </source>
</evidence>
<organism evidence="13 14">
    <name type="scientific">Sulfitobacter sediminis</name>
    <dbReference type="NCBI Taxonomy" id="3234186"/>
    <lineage>
        <taxon>Bacteria</taxon>
        <taxon>Pseudomonadati</taxon>
        <taxon>Pseudomonadota</taxon>
        <taxon>Alphaproteobacteria</taxon>
        <taxon>Rhodobacterales</taxon>
        <taxon>Roseobacteraceae</taxon>
        <taxon>Sulfitobacter</taxon>
    </lineage>
</organism>
<comment type="caution">
    <text evidence="13">The sequence shown here is derived from an EMBL/GenBank/DDBJ whole genome shotgun (WGS) entry which is preliminary data.</text>
</comment>
<dbReference type="Gene3D" id="3.40.50.620">
    <property type="entry name" value="HUPs"/>
    <property type="match status" value="1"/>
</dbReference>
<evidence type="ECO:0000259" key="12">
    <source>
        <dbReference type="Pfam" id="PF01467"/>
    </source>
</evidence>
<dbReference type="GO" id="GO:0016779">
    <property type="term" value="F:nucleotidyltransferase activity"/>
    <property type="evidence" value="ECO:0007669"/>
    <property type="project" value="UniProtKB-KW"/>
</dbReference>
<evidence type="ECO:0000256" key="9">
    <source>
        <dbReference type="ARBA" id="ARBA00024191"/>
    </source>
</evidence>
<reference evidence="13 14" key="1">
    <citation type="submission" date="2024-07" db="EMBL/GenBank/DDBJ databases">
        <title>Marimonas sp.nov., isolated from tidal-flat sediment.</title>
        <authorList>
            <person name="Jayan J.N."/>
            <person name="Lee S.S."/>
        </authorList>
    </citation>
    <scope>NUCLEOTIDE SEQUENCE [LARGE SCALE GENOMIC DNA]</scope>
    <source>
        <strain evidence="13 14">MJW-29</strain>
    </source>
</reference>
<comment type="similarity">
    <text evidence="2">Belongs to the cytidylyltransferase family.</text>
</comment>
<dbReference type="InterPro" id="IPR004821">
    <property type="entry name" value="Cyt_trans-like"/>
</dbReference>
<dbReference type="NCBIfam" id="TIGR00125">
    <property type="entry name" value="cyt_tran_rel"/>
    <property type="match status" value="1"/>
</dbReference>